<evidence type="ECO:0000256" key="5">
    <source>
        <dbReference type="SAM" id="SignalP"/>
    </source>
</evidence>
<comment type="caution">
    <text evidence="7">The sequence shown here is derived from an EMBL/GenBank/DDBJ whole genome shotgun (WGS) entry which is preliminary data.</text>
</comment>
<dbReference type="InterPro" id="IPR006311">
    <property type="entry name" value="TAT_signal"/>
</dbReference>
<accession>A0A2C7A9V4</accession>
<dbReference type="CDD" id="cd07720">
    <property type="entry name" value="OPHC2-like_MBL-fold"/>
    <property type="match status" value="1"/>
</dbReference>
<evidence type="ECO:0000259" key="6">
    <source>
        <dbReference type="SMART" id="SM00849"/>
    </source>
</evidence>
<sequence>MTLDRRTLLRAATGFAAGAALLPATARQAGAAAPFRNDVPPAWYRFRLGGYEATVISDGRLPLGKPEPAFPASPPEEIVGLLRGNFLPPDAATLEQNVLVLNTGRQLILFDTGMGESMGADSKMFGPTTGRMLANMRAAGIQPEQIDLVVLSHAHCDHCWGLVDAAGNRVFPNAQVALSEADLRYWTDDGNKRGPAFMTSFIDGAKKNLSAYQDRMVMVRDGADVAPGVTAISTPGHTVGHTCYTIESDGRSMVYTGDLAHHHILLLQRPMWEFSFDTDPKLSAQTRSRMLDRLAADRQAVLSYHFPWPGHGHVAKAGQGYVWVPEPMDLTSAG</sequence>
<dbReference type="OrthoDB" id="9773738at2"/>
<evidence type="ECO:0000256" key="1">
    <source>
        <dbReference type="ARBA" id="ARBA00007749"/>
    </source>
</evidence>
<dbReference type="GO" id="GO:0016787">
    <property type="term" value="F:hydrolase activity"/>
    <property type="evidence" value="ECO:0007669"/>
    <property type="project" value="UniProtKB-KW"/>
</dbReference>
<evidence type="ECO:0000256" key="3">
    <source>
        <dbReference type="ARBA" id="ARBA00022801"/>
    </source>
</evidence>
<comment type="similarity">
    <text evidence="1">Belongs to the metallo-beta-lactamase superfamily.</text>
</comment>
<keyword evidence="5" id="KW-0732">Signal</keyword>
<dbReference type="PROSITE" id="PS51318">
    <property type="entry name" value="TAT"/>
    <property type="match status" value="1"/>
</dbReference>
<dbReference type="PANTHER" id="PTHR42978">
    <property type="entry name" value="QUORUM-QUENCHING LACTONASE YTNP-RELATED-RELATED"/>
    <property type="match status" value="1"/>
</dbReference>
<dbReference type="InterPro" id="IPR051013">
    <property type="entry name" value="MBL_superfamily_lactonases"/>
</dbReference>
<dbReference type="PANTHER" id="PTHR42978:SF6">
    <property type="entry name" value="QUORUM-QUENCHING LACTONASE YTNP-RELATED"/>
    <property type="match status" value="1"/>
</dbReference>
<dbReference type="GO" id="GO:0046872">
    <property type="term" value="F:metal ion binding"/>
    <property type="evidence" value="ECO:0007669"/>
    <property type="project" value="UniProtKB-KW"/>
</dbReference>
<dbReference type="Pfam" id="PF00753">
    <property type="entry name" value="Lactamase_B"/>
    <property type="match status" value="1"/>
</dbReference>
<feature type="chain" id="PRO_5013265433" evidence="5">
    <location>
        <begin position="32"/>
        <end position="334"/>
    </location>
</feature>
<keyword evidence="8" id="KW-1185">Reference proteome</keyword>
<evidence type="ECO:0000256" key="2">
    <source>
        <dbReference type="ARBA" id="ARBA00022723"/>
    </source>
</evidence>
<dbReference type="SUPFAM" id="SSF56281">
    <property type="entry name" value="Metallo-hydrolase/oxidoreductase"/>
    <property type="match status" value="1"/>
</dbReference>
<dbReference type="RefSeq" id="WP_099096279.1">
    <property type="nucleotide sequence ID" value="NZ_PDNU01000030.1"/>
</dbReference>
<dbReference type="Gene3D" id="3.60.15.10">
    <property type="entry name" value="Ribonuclease Z/Hydroxyacylglutathione hydrolase-like"/>
    <property type="match status" value="1"/>
</dbReference>
<dbReference type="InterPro" id="IPR001279">
    <property type="entry name" value="Metallo-B-lactamas"/>
</dbReference>
<dbReference type="AlphaFoldDB" id="A0A2C7A9V4"/>
<keyword evidence="3 7" id="KW-0378">Hydrolase</keyword>
<dbReference type="SMART" id="SM00849">
    <property type="entry name" value="Lactamase_B"/>
    <property type="match status" value="1"/>
</dbReference>
<organism evidence="7 8">
    <name type="scientific">Teichococcus rhizosphaerae</name>
    <dbReference type="NCBI Taxonomy" id="1335062"/>
    <lineage>
        <taxon>Bacteria</taxon>
        <taxon>Pseudomonadati</taxon>
        <taxon>Pseudomonadota</taxon>
        <taxon>Alphaproteobacteria</taxon>
        <taxon>Acetobacterales</taxon>
        <taxon>Roseomonadaceae</taxon>
        <taxon>Roseomonas</taxon>
    </lineage>
</organism>
<feature type="domain" description="Metallo-beta-lactamase" evidence="6">
    <location>
        <begin position="95"/>
        <end position="305"/>
    </location>
</feature>
<keyword evidence="4" id="KW-0862">Zinc</keyword>
<evidence type="ECO:0000313" key="7">
    <source>
        <dbReference type="EMBL" id="PHK94175.1"/>
    </source>
</evidence>
<protein>
    <submittedName>
        <fullName evidence="7">MBL fold metallo-hydrolase</fullName>
    </submittedName>
</protein>
<keyword evidence="2" id="KW-0479">Metal-binding</keyword>
<reference evidence="7 8" key="1">
    <citation type="submission" date="2017-10" db="EMBL/GenBank/DDBJ databases">
        <authorList>
            <person name="Banno H."/>
            <person name="Chua N.-H."/>
        </authorList>
    </citation>
    <scope>NUCLEOTIDE SEQUENCE [LARGE SCALE GENOMIC DNA]</scope>
    <source>
        <strain evidence="7 8">YW11</strain>
    </source>
</reference>
<proteinExistence type="inferred from homology"/>
<evidence type="ECO:0000256" key="4">
    <source>
        <dbReference type="ARBA" id="ARBA00022833"/>
    </source>
</evidence>
<evidence type="ECO:0000313" key="8">
    <source>
        <dbReference type="Proteomes" id="UP000223527"/>
    </source>
</evidence>
<gene>
    <name evidence="7" type="ORF">CR162_14635</name>
</gene>
<dbReference type="InterPro" id="IPR036866">
    <property type="entry name" value="RibonucZ/Hydroxyglut_hydro"/>
</dbReference>
<dbReference type="Proteomes" id="UP000223527">
    <property type="component" value="Unassembled WGS sequence"/>
</dbReference>
<name>A0A2C7A9V4_9PROT</name>
<feature type="signal peptide" evidence="5">
    <location>
        <begin position="1"/>
        <end position="31"/>
    </location>
</feature>
<dbReference type="EMBL" id="PDNU01000030">
    <property type="protein sequence ID" value="PHK94175.1"/>
    <property type="molecule type" value="Genomic_DNA"/>
</dbReference>